<dbReference type="CDD" id="cd06462">
    <property type="entry name" value="Peptidase_S24_S26"/>
    <property type="match status" value="1"/>
</dbReference>
<evidence type="ECO:0000313" key="1">
    <source>
        <dbReference type="EMBL" id="QDO84719.1"/>
    </source>
</evidence>
<dbReference type="Proteomes" id="UP000315947">
    <property type="component" value="Chromosome"/>
</dbReference>
<organism evidence="1 2">
    <name type="scientific">Shewanella psychropiezotolerans</name>
    <dbReference type="NCBI Taxonomy" id="2593655"/>
    <lineage>
        <taxon>Bacteria</taxon>
        <taxon>Pseudomonadati</taxon>
        <taxon>Pseudomonadota</taxon>
        <taxon>Gammaproteobacteria</taxon>
        <taxon>Alteromonadales</taxon>
        <taxon>Shewanellaceae</taxon>
        <taxon>Shewanella</taxon>
    </lineage>
</organism>
<sequence>MFGINLYRIAGVSMQPRIPAGSFVLCMSAFSRTRLTLGAVYLFDHPRLGELIKTLVKIDCAGNLWFKGENDTSISSQEMGPIRSGRVIGKVTLIISA</sequence>
<proteinExistence type="predicted"/>
<dbReference type="Gene3D" id="2.10.109.10">
    <property type="entry name" value="Umud Fragment, subunit A"/>
    <property type="match status" value="1"/>
</dbReference>
<dbReference type="EMBL" id="CP041614">
    <property type="protein sequence ID" value="QDO84719.1"/>
    <property type="molecule type" value="Genomic_DNA"/>
</dbReference>
<gene>
    <name evidence="1" type="ORF">FM037_17735</name>
</gene>
<evidence type="ECO:0008006" key="3">
    <source>
        <dbReference type="Google" id="ProtNLM"/>
    </source>
</evidence>
<name>A0ABX5X052_9GAMM</name>
<dbReference type="RefSeq" id="WP_144047070.1">
    <property type="nucleotide sequence ID" value="NZ_CP041614.1"/>
</dbReference>
<keyword evidence="2" id="KW-1185">Reference proteome</keyword>
<accession>A0ABX5X052</accession>
<protein>
    <recommendedName>
        <fullName evidence="3">Peptidase S24/S26A/S26B/S26C domain-containing protein</fullName>
    </recommendedName>
</protein>
<evidence type="ECO:0000313" key="2">
    <source>
        <dbReference type="Proteomes" id="UP000315947"/>
    </source>
</evidence>
<reference evidence="1 2" key="1">
    <citation type="submission" date="2019-07" db="EMBL/GenBank/DDBJ databases">
        <title>Shewanella sp. YLB-06 whole genomic sequence.</title>
        <authorList>
            <person name="Yu L."/>
        </authorList>
    </citation>
    <scope>NUCLEOTIDE SEQUENCE [LARGE SCALE GENOMIC DNA]</scope>
    <source>
        <strain evidence="1 2">YLB-06</strain>
    </source>
</reference>